<accession>A0A8J3G526</accession>
<name>A0A8J3G526_9BACT</name>
<evidence type="ECO:0000313" key="2">
    <source>
        <dbReference type="Proteomes" id="UP000642809"/>
    </source>
</evidence>
<reference evidence="1" key="2">
    <citation type="submission" date="2020-09" db="EMBL/GenBank/DDBJ databases">
        <authorList>
            <person name="Sun Q."/>
            <person name="Kim S."/>
        </authorList>
    </citation>
    <scope>NUCLEOTIDE SEQUENCE</scope>
    <source>
        <strain evidence="1">KCTC 23224</strain>
    </source>
</reference>
<keyword evidence="2" id="KW-1185">Reference proteome</keyword>
<sequence length="117" mass="13420">MGFKFEKLKVWRTALELAFEVSNVIQEFPSHEKFVLGTQMQKAADSVVLNIAEGSTGQSSAEFKRFLNYSIRSALEVVTCLYLGEMRKIIKKEDFTNLYNKYNDLIKSIQALRNSLT</sequence>
<gene>
    <name evidence="1" type="ORF">GCM10008106_16230</name>
</gene>
<protein>
    <submittedName>
        <fullName evidence="1">Four helix bundle protein</fullName>
    </submittedName>
</protein>
<dbReference type="NCBIfam" id="TIGR02436">
    <property type="entry name" value="four helix bundle protein"/>
    <property type="match status" value="1"/>
</dbReference>
<proteinExistence type="predicted"/>
<dbReference type="SUPFAM" id="SSF158446">
    <property type="entry name" value="IVS-encoded protein-like"/>
    <property type="match status" value="1"/>
</dbReference>
<dbReference type="CDD" id="cd16377">
    <property type="entry name" value="23S_rRNA_IVP_like"/>
    <property type="match status" value="1"/>
</dbReference>
<dbReference type="PANTHER" id="PTHR38471:SF2">
    <property type="entry name" value="FOUR HELIX BUNDLE PROTEIN"/>
    <property type="match status" value="1"/>
</dbReference>
<dbReference type="Proteomes" id="UP000642809">
    <property type="component" value="Unassembled WGS sequence"/>
</dbReference>
<dbReference type="EMBL" id="BMYF01000008">
    <property type="protein sequence ID" value="GHB35501.1"/>
    <property type="molecule type" value="Genomic_DNA"/>
</dbReference>
<comment type="caution">
    <text evidence="1">The sequence shown here is derived from an EMBL/GenBank/DDBJ whole genome shotgun (WGS) entry which is preliminary data.</text>
</comment>
<dbReference type="InterPro" id="IPR036583">
    <property type="entry name" value="23S_rRNA_IVS_sf"/>
</dbReference>
<dbReference type="RefSeq" id="WP_189580504.1">
    <property type="nucleotide sequence ID" value="NZ_BMYF01000008.1"/>
</dbReference>
<reference evidence="1" key="1">
    <citation type="journal article" date="2014" name="Int. J. Syst. Evol. Microbiol.">
        <title>Complete genome sequence of Corynebacterium casei LMG S-19264T (=DSM 44701T), isolated from a smear-ripened cheese.</title>
        <authorList>
            <consortium name="US DOE Joint Genome Institute (JGI-PGF)"/>
            <person name="Walter F."/>
            <person name="Albersmeier A."/>
            <person name="Kalinowski J."/>
            <person name="Ruckert C."/>
        </authorList>
    </citation>
    <scope>NUCLEOTIDE SEQUENCE</scope>
    <source>
        <strain evidence="1">KCTC 23224</strain>
    </source>
</reference>
<dbReference type="AlphaFoldDB" id="A0A8J3G526"/>
<organism evidence="1 2">
    <name type="scientific">Mongoliitalea lutea</name>
    <dbReference type="NCBI Taxonomy" id="849756"/>
    <lineage>
        <taxon>Bacteria</taxon>
        <taxon>Pseudomonadati</taxon>
        <taxon>Bacteroidota</taxon>
        <taxon>Cytophagia</taxon>
        <taxon>Cytophagales</taxon>
        <taxon>Cyclobacteriaceae</taxon>
        <taxon>Mongoliitalea</taxon>
    </lineage>
</organism>
<dbReference type="Gene3D" id="1.20.1440.60">
    <property type="entry name" value="23S rRNA-intervening sequence"/>
    <property type="match status" value="1"/>
</dbReference>
<dbReference type="InterPro" id="IPR012657">
    <property type="entry name" value="23S_rRNA-intervening_sequence"/>
</dbReference>
<dbReference type="Pfam" id="PF05635">
    <property type="entry name" value="23S_rRNA_IVP"/>
    <property type="match status" value="1"/>
</dbReference>
<dbReference type="PANTHER" id="PTHR38471">
    <property type="entry name" value="FOUR HELIX BUNDLE PROTEIN"/>
    <property type="match status" value="1"/>
</dbReference>
<evidence type="ECO:0000313" key="1">
    <source>
        <dbReference type="EMBL" id="GHB35501.1"/>
    </source>
</evidence>